<protein>
    <recommendedName>
        <fullName evidence="5">DksA C4-type domain-containing protein</fullName>
    </recommendedName>
</protein>
<keyword evidence="4" id="KW-1185">Reference proteome</keyword>
<dbReference type="PROSITE" id="PS51128">
    <property type="entry name" value="ZF_DKSA_2"/>
    <property type="match status" value="1"/>
</dbReference>
<dbReference type="SUPFAM" id="SSF109635">
    <property type="entry name" value="DnaK suppressor protein DksA, alpha-hairpin domain"/>
    <property type="match status" value="1"/>
</dbReference>
<dbReference type="PANTHER" id="PTHR33823:SF4">
    <property type="entry name" value="GENERAL STRESS PROTEIN 16O"/>
    <property type="match status" value="1"/>
</dbReference>
<feature type="region of interest" description="Disordered" evidence="2">
    <location>
        <begin position="27"/>
        <end position="62"/>
    </location>
</feature>
<dbReference type="EMBL" id="JBHUDE010000034">
    <property type="protein sequence ID" value="MFD1607377.1"/>
    <property type="molecule type" value="Genomic_DNA"/>
</dbReference>
<accession>A0ABW4HQD7</accession>
<dbReference type="PANTHER" id="PTHR33823">
    <property type="entry name" value="RNA POLYMERASE-BINDING TRANSCRIPTION FACTOR DKSA-RELATED"/>
    <property type="match status" value="1"/>
</dbReference>
<dbReference type="Gene3D" id="1.20.120.910">
    <property type="entry name" value="DksA, coiled-coil domain"/>
    <property type="match status" value="1"/>
</dbReference>
<feature type="zinc finger region" description="dksA C4-type" evidence="1">
    <location>
        <begin position="92"/>
        <end position="116"/>
    </location>
</feature>
<evidence type="ECO:0000313" key="4">
    <source>
        <dbReference type="Proteomes" id="UP001597221"/>
    </source>
</evidence>
<name>A0ABW4HQD7_9BACI</name>
<evidence type="ECO:0000256" key="2">
    <source>
        <dbReference type="SAM" id="MobiDB-lite"/>
    </source>
</evidence>
<gene>
    <name evidence="3" type="ORF">ACFSBH_06910</name>
</gene>
<evidence type="ECO:0008006" key="5">
    <source>
        <dbReference type="Google" id="ProtNLM"/>
    </source>
</evidence>
<feature type="compositionally biased region" description="Polar residues" evidence="2">
    <location>
        <begin position="29"/>
        <end position="40"/>
    </location>
</feature>
<evidence type="ECO:0000256" key="1">
    <source>
        <dbReference type="PROSITE-ProRule" id="PRU00510"/>
    </source>
</evidence>
<proteinExistence type="predicted"/>
<dbReference type="Proteomes" id="UP001597221">
    <property type="component" value="Unassembled WGS sequence"/>
</dbReference>
<reference evidence="4" key="1">
    <citation type="journal article" date="2019" name="Int. J. Syst. Evol. Microbiol.">
        <title>The Global Catalogue of Microorganisms (GCM) 10K type strain sequencing project: providing services to taxonomists for standard genome sequencing and annotation.</title>
        <authorList>
            <consortium name="The Broad Institute Genomics Platform"/>
            <consortium name="The Broad Institute Genome Sequencing Center for Infectious Disease"/>
            <person name="Wu L."/>
            <person name="Ma J."/>
        </authorList>
    </citation>
    <scope>NUCLEOTIDE SEQUENCE [LARGE SCALE GENOMIC DNA]</scope>
    <source>
        <strain evidence="4">CGMCC 1.12376</strain>
    </source>
</reference>
<organism evidence="3 4">
    <name type="scientific">Oceanobacillus luteolus</name>
    <dbReference type="NCBI Taxonomy" id="1274358"/>
    <lineage>
        <taxon>Bacteria</taxon>
        <taxon>Bacillati</taxon>
        <taxon>Bacillota</taxon>
        <taxon>Bacilli</taxon>
        <taxon>Bacillales</taxon>
        <taxon>Bacillaceae</taxon>
        <taxon>Oceanobacillus</taxon>
    </lineage>
</organism>
<evidence type="ECO:0000313" key="3">
    <source>
        <dbReference type="EMBL" id="MFD1607377.1"/>
    </source>
</evidence>
<sequence>MQTYLSDEKLEYFKEKLLQLKTETEQLLNTSKNESPNEATQELADYGNHPADIGTEQFEQERDAGLDMVHREKLMEIEDALERIEKKTYGISEKSQKPIPEERLEAMPTARFLVDEEQ</sequence>
<comment type="caution">
    <text evidence="3">The sequence shown here is derived from an EMBL/GenBank/DDBJ whole genome shotgun (WGS) entry which is preliminary data.</text>
</comment>
<dbReference type="InterPro" id="IPR037187">
    <property type="entry name" value="DnaK_N"/>
</dbReference>
<dbReference type="RefSeq" id="WP_251513014.1">
    <property type="nucleotide sequence ID" value="NZ_JAMBON010000009.1"/>
</dbReference>